<dbReference type="EMBL" id="JACIFF010000001">
    <property type="protein sequence ID" value="MBB4077444.1"/>
    <property type="molecule type" value="Genomic_DNA"/>
</dbReference>
<name>A0A840DW95_9BACT</name>
<dbReference type="Proteomes" id="UP000576209">
    <property type="component" value="Unassembled WGS sequence"/>
</dbReference>
<gene>
    <name evidence="1" type="ORF">GGR28_000045</name>
</gene>
<accession>A0A840DW95</accession>
<evidence type="ECO:0000313" key="2">
    <source>
        <dbReference type="Proteomes" id="UP000576209"/>
    </source>
</evidence>
<proteinExistence type="predicted"/>
<dbReference type="RefSeq" id="WP_183493708.1">
    <property type="nucleotide sequence ID" value="NZ_JACIFF010000001.1"/>
</dbReference>
<protein>
    <submittedName>
        <fullName evidence="1">Uncharacterized protein (DUF1800 family)</fullName>
    </submittedName>
</protein>
<keyword evidence="2" id="KW-1185">Reference proteome</keyword>
<dbReference type="Pfam" id="PF08811">
    <property type="entry name" value="DUF1800"/>
    <property type="match status" value="1"/>
</dbReference>
<evidence type="ECO:0000313" key="1">
    <source>
        <dbReference type="EMBL" id="MBB4077444.1"/>
    </source>
</evidence>
<comment type="caution">
    <text evidence="1">The sequence shown here is derived from an EMBL/GenBank/DDBJ whole genome shotgun (WGS) entry which is preliminary data.</text>
</comment>
<dbReference type="InterPro" id="IPR014917">
    <property type="entry name" value="DUF1800"/>
</dbReference>
<sequence>MTALHNLRPPAVGLAPYTGTFGRPQAAHLLRRTLMGATITDIDGAVNQGLAATIDQLLAPAALPPPPVNHFFTDDPNVPVGETWINAPWLNDTDVGEYRWPSIRGWYMNGLIDSQSNIIEKMALFWINHFGIAAVNEQRAEYDFIQLCRQYATGNFRDLIKEITVLPSMLAFLNGRFNHKDAPDENYARELLELFTVQKGRPGDVNYTEDDIRAIARVLTGWRELGFYSTQHNTTSSYFQASWHDTGSKQLSAHFNNAVITDGGADEYKTLIDIIFQHPETPRALCRDLYTYFVGHQIDDDIEANVIDPLAELFVNSDFELAPVLENLLQSDHFFADEYRGTIIKNPYEFLLSMTRPFGGYGYLNLNLLVTYHLGTSYHWWAETMDMDFLMLPSVSGWKAYYQSPGYYRNWISSPTLQRRRTAVQAITNNGIYTEGQGRPLDFLAFIDGLTQPSDVNVLLEDVSVIFLAQPPHADQLSALKDILLPGLPDFEWTIQYEEYRDNPNDSTYVDPILRKLKAMFRALFSMAEFHLQ</sequence>
<reference evidence="1 2" key="1">
    <citation type="submission" date="2020-08" db="EMBL/GenBank/DDBJ databases">
        <title>Genomic Encyclopedia of Type Strains, Phase IV (KMG-IV): sequencing the most valuable type-strain genomes for metagenomic binning, comparative biology and taxonomic classification.</title>
        <authorList>
            <person name="Goeker M."/>
        </authorList>
    </citation>
    <scope>NUCLEOTIDE SEQUENCE [LARGE SCALE GENOMIC DNA]</scope>
    <source>
        <strain evidence="1 2">DSM 105137</strain>
    </source>
</reference>
<dbReference type="AlphaFoldDB" id="A0A840DW95"/>
<organism evidence="1 2">
    <name type="scientific">Neolewinella aquimaris</name>
    <dbReference type="NCBI Taxonomy" id="1835722"/>
    <lineage>
        <taxon>Bacteria</taxon>
        <taxon>Pseudomonadati</taxon>
        <taxon>Bacteroidota</taxon>
        <taxon>Saprospiria</taxon>
        <taxon>Saprospirales</taxon>
        <taxon>Lewinellaceae</taxon>
        <taxon>Neolewinella</taxon>
    </lineage>
</organism>